<feature type="domain" description="Bacterial Pleckstrin homology" evidence="1">
    <location>
        <begin position="41"/>
        <end position="169"/>
    </location>
</feature>
<dbReference type="InterPro" id="IPR037063">
    <property type="entry name" value="PHb_sf"/>
</dbReference>
<reference evidence="3" key="1">
    <citation type="journal article" date="2022" name="Front. Microbiol.">
        <title>Feed Insects as a Reservoir of Granadaene-Producing Lactococci.</title>
        <authorList>
            <person name="Neuzil-Bunesova V."/>
            <person name="Ramirez Garcia A."/>
            <person name="Modrackova N."/>
            <person name="Makovska M."/>
            <person name="Sabolova M."/>
            <person name="Sproer C."/>
            <person name="Bunk B."/>
            <person name="Blom J."/>
            <person name="Schwab C."/>
        </authorList>
    </citation>
    <scope>NUCLEOTIDE SEQUENCE</scope>
    <source>
        <strain evidence="3">I4/6O</strain>
    </source>
</reference>
<proteinExistence type="predicted"/>
<protein>
    <submittedName>
        <fullName evidence="3">PH domain-containing protein</fullName>
    </submittedName>
</protein>
<evidence type="ECO:0000313" key="5">
    <source>
        <dbReference type="Proteomes" id="UP001153199"/>
    </source>
</evidence>
<dbReference type="Pfam" id="PF08000">
    <property type="entry name" value="bPH_1"/>
    <property type="match status" value="1"/>
</dbReference>
<name>A0A9Q8Y0K9_9LACT</name>
<dbReference type="EMBL" id="JAMWFV010000002">
    <property type="protein sequence ID" value="MDG6144730.1"/>
    <property type="molecule type" value="Genomic_DNA"/>
</dbReference>
<dbReference type="RefSeq" id="WP_252175072.1">
    <property type="nucleotide sequence ID" value="NZ_CP086395.1"/>
</dbReference>
<keyword evidence="5" id="KW-1185">Reference proteome</keyword>
<sequence length="179" mass="20186">MGLLDNLNKVADKASKVAADKISDVTQKVDATVSSADSGHLLQGMLGNYQKQNIDSVASRWVHMLIENEQVISAYKLVRDEIVVTNHRLLFVDTQGVTGQKKAITQIFLDTIVDVKFTAAGFGFDDTDIYITYLTNPYYKAYETSLSVHHFEFPKKLDVSDFYRFLVQISVENRIKINS</sequence>
<evidence type="ECO:0000313" key="4">
    <source>
        <dbReference type="Proteomes" id="UP001056730"/>
    </source>
</evidence>
<dbReference type="Gene3D" id="2.30.29.50">
    <property type="entry name" value="Bacterial Pleckstrin homology domain"/>
    <property type="match status" value="1"/>
</dbReference>
<dbReference type="KEGG" id="lfo:LMK00_06625"/>
<reference evidence="2" key="2">
    <citation type="submission" date="2022-06" db="EMBL/GenBank/DDBJ databases">
        <title>Lactococcus from bovine mastitis in China.</title>
        <authorList>
            <person name="Lin Y."/>
            <person name="Han B."/>
        </authorList>
    </citation>
    <scope>NUCLEOTIDE SEQUENCE</scope>
    <source>
        <strain evidence="2">Ningxia-I-26</strain>
    </source>
</reference>
<dbReference type="Proteomes" id="UP001056730">
    <property type="component" value="Chromosome"/>
</dbReference>
<dbReference type="AlphaFoldDB" id="A0A9Q8Y0K9"/>
<accession>A0A9Q8Y0K9</accession>
<dbReference type="Proteomes" id="UP001153199">
    <property type="component" value="Unassembled WGS sequence"/>
</dbReference>
<dbReference type="InterPro" id="IPR012544">
    <property type="entry name" value="PHb"/>
</dbReference>
<organism evidence="3 4">
    <name type="scientific">Lactococcus formosensis</name>
    <dbReference type="NCBI Taxonomy" id="1281486"/>
    <lineage>
        <taxon>Bacteria</taxon>
        <taxon>Bacillati</taxon>
        <taxon>Bacillota</taxon>
        <taxon>Bacilli</taxon>
        <taxon>Lactobacillales</taxon>
        <taxon>Streptococcaceae</taxon>
        <taxon>Lactococcus</taxon>
    </lineage>
</organism>
<evidence type="ECO:0000313" key="2">
    <source>
        <dbReference type="EMBL" id="MDG6144730.1"/>
    </source>
</evidence>
<dbReference type="SUPFAM" id="SSF50729">
    <property type="entry name" value="PH domain-like"/>
    <property type="match status" value="1"/>
</dbReference>
<dbReference type="EMBL" id="CP086395">
    <property type="protein sequence ID" value="USJ19505.1"/>
    <property type="molecule type" value="Genomic_DNA"/>
</dbReference>
<evidence type="ECO:0000313" key="3">
    <source>
        <dbReference type="EMBL" id="USJ19505.1"/>
    </source>
</evidence>
<evidence type="ECO:0000259" key="1">
    <source>
        <dbReference type="Pfam" id="PF08000"/>
    </source>
</evidence>
<gene>
    <name evidence="3" type="ORF">LMK00_06625</name>
    <name evidence="2" type="ORF">NF717_03510</name>
</gene>